<dbReference type="AlphaFoldDB" id="A0AAE1BE00"/>
<gene>
    <name evidence="1" type="ORF">RRG08_059320</name>
</gene>
<keyword evidence="2" id="KW-1185">Reference proteome</keyword>
<dbReference type="EMBL" id="JAWDGP010000016">
    <property type="protein sequence ID" value="KAK3804350.1"/>
    <property type="molecule type" value="Genomic_DNA"/>
</dbReference>
<dbReference type="Proteomes" id="UP001283361">
    <property type="component" value="Unassembled WGS sequence"/>
</dbReference>
<organism evidence="1 2">
    <name type="scientific">Elysia crispata</name>
    <name type="common">lettuce slug</name>
    <dbReference type="NCBI Taxonomy" id="231223"/>
    <lineage>
        <taxon>Eukaryota</taxon>
        <taxon>Metazoa</taxon>
        <taxon>Spiralia</taxon>
        <taxon>Lophotrochozoa</taxon>
        <taxon>Mollusca</taxon>
        <taxon>Gastropoda</taxon>
        <taxon>Heterobranchia</taxon>
        <taxon>Euthyneura</taxon>
        <taxon>Panpulmonata</taxon>
        <taxon>Sacoglossa</taxon>
        <taxon>Placobranchoidea</taxon>
        <taxon>Plakobranchidae</taxon>
        <taxon>Elysia</taxon>
    </lineage>
</organism>
<name>A0AAE1BE00_9GAST</name>
<accession>A0AAE1BE00</accession>
<proteinExistence type="predicted"/>
<reference evidence="1" key="1">
    <citation type="journal article" date="2023" name="G3 (Bethesda)">
        <title>A reference genome for the long-term kleptoplast-retaining sea slug Elysia crispata morphotype clarki.</title>
        <authorList>
            <person name="Eastman K.E."/>
            <person name="Pendleton A.L."/>
            <person name="Shaikh M.A."/>
            <person name="Suttiyut T."/>
            <person name="Ogas R."/>
            <person name="Tomko P."/>
            <person name="Gavelis G."/>
            <person name="Widhalm J.R."/>
            <person name="Wisecaver J.H."/>
        </authorList>
    </citation>
    <scope>NUCLEOTIDE SEQUENCE</scope>
    <source>
        <strain evidence="1">ECLA1</strain>
    </source>
</reference>
<evidence type="ECO:0000313" key="1">
    <source>
        <dbReference type="EMBL" id="KAK3804350.1"/>
    </source>
</evidence>
<protein>
    <submittedName>
        <fullName evidence="1">Uncharacterized protein</fullName>
    </submittedName>
</protein>
<sequence>MKWRSIAPKATNIVGGRRNRRQMSFVSALEVVSPPQPEMSLASLPEISGVSVYSPSGRDHDSQRRSRCTLRTYIRDCVLVIKGG</sequence>
<comment type="caution">
    <text evidence="1">The sequence shown here is derived from an EMBL/GenBank/DDBJ whole genome shotgun (WGS) entry which is preliminary data.</text>
</comment>
<evidence type="ECO:0000313" key="2">
    <source>
        <dbReference type="Proteomes" id="UP001283361"/>
    </source>
</evidence>